<keyword evidence="5" id="KW-1133">Transmembrane helix</keyword>
<accession>A0ABP8F8Q7</accession>
<evidence type="ECO:0000256" key="6">
    <source>
        <dbReference type="ARBA" id="ARBA00023136"/>
    </source>
</evidence>
<evidence type="ECO:0000256" key="1">
    <source>
        <dbReference type="ARBA" id="ARBA00004162"/>
    </source>
</evidence>
<dbReference type="Gene3D" id="3.30.420.270">
    <property type="match status" value="1"/>
</dbReference>
<evidence type="ECO:0000313" key="8">
    <source>
        <dbReference type="EMBL" id="GAA4297723.1"/>
    </source>
</evidence>
<protein>
    <submittedName>
        <fullName evidence="8">Biopolymer transporter ExbD</fullName>
    </submittedName>
</protein>
<dbReference type="PANTHER" id="PTHR30558">
    <property type="entry name" value="EXBD MEMBRANE COMPONENT OF PMF-DRIVEN MACROMOLECULE IMPORT SYSTEM"/>
    <property type="match status" value="1"/>
</dbReference>
<dbReference type="Pfam" id="PF02472">
    <property type="entry name" value="ExbD"/>
    <property type="match status" value="1"/>
</dbReference>
<keyword evidence="4 7" id="KW-0812">Transmembrane</keyword>
<keyword evidence="7" id="KW-0813">Transport</keyword>
<comment type="caution">
    <text evidence="8">The sequence shown here is derived from an EMBL/GenBank/DDBJ whole genome shotgun (WGS) entry which is preliminary data.</text>
</comment>
<keyword evidence="9" id="KW-1185">Reference proteome</keyword>
<evidence type="ECO:0000256" key="7">
    <source>
        <dbReference type="RuleBase" id="RU003879"/>
    </source>
</evidence>
<organism evidence="8 9">
    <name type="scientific">Nibribacter koreensis</name>
    <dbReference type="NCBI Taxonomy" id="1084519"/>
    <lineage>
        <taxon>Bacteria</taxon>
        <taxon>Pseudomonadati</taxon>
        <taxon>Bacteroidota</taxon>
        <taxon>Cytophagia</taxon>
        <taxon>Cytophagales</taxon>
        <taxon>Hymenobacteraceae</taxon>
        <taxon>Nibribacter</taxon>
    </lineage>
</organism>
<evidence type="ECO:0000256" key="2">
    <source>
        <dbReference type="ARBA" id="ARBA00005811"/>
    </source>
</evidence>
<evidence type="ECO:0000256" key="4">
    <source>
        <dbReference type="ARBA" id="ARBA00022692"/>
    </source>
</evidence>
<evidence type="ECO:0000256" key="3">
    <source>
        <dbReference type="ARBA" id="ARBA00022475"/>
    </source>
</evidence>
<comment type="similarity">
    <text evidence="2 7">Belongs to the ExbD/TolR family.</text>
</comment>
<dbReference type="InterPro" id="IPR003400">
    <property type="entry name" value="ExbD"/>
</dbReference>
<evidence type="ECO:0000313" key="9">
    <source>
        <dbReference type="Proteomes" id="UP001501844"/>
    </source>
</evidence>
<keyword evidence="6" id="KW-0472">Membrane</keyword>
<dbReference type="RefSeq" id="WP_345162127.1">
    <property type="nucleotide sequence ID" value="NZ_BAABGX010000001.1"/>
</dbReference>
<dbReference type="PANTHER" id="PTHR30558:SF7">
    <property type="entry name" value="TOL-PAL SYSTEM PROTEIN TOLR"/>
    <property type="match status" value="1"/>
</dbReference>
<dbReference type="EMBL" id="BAABGX010000001">
    <property type="protein sequence ID" value="GAA4297723.1"/>
    <property type="molecule type" value="Genomic_DNA"/>
</dbReference>
<dbReference type="Proteomes" id="UP001501844">
    <property type="component" value="Unassembled WGS sequence"/>
</dbReference>
<reference evidence="9" key="1">
    <citation type="journal article" date="2019" name="Int. J. Syst. Evol. Microbiol.">
        <title>The Global Catalogue of Microorganisms (GCM) 10K type strain sequencing project: providing services to taxonomists for standard genome sequencing and annotation.</title>
        <authorList>
            <consortium name="The Broad Institute Genomics Platform"/>
            <consortium name="The Broad Institute Genome Sequencing Center for Infectious Disease"/>
            <person name="Wu L."/>
            <person name="Ma J."/>
        </authorList>
    </citation>
    <scope>NUCLEOTIDE SEQUENCE [LARGE SCALE GENOMIC DNA]</scope>
    <source>
        <strain evidence="9">JCM 17917</strain>
    </source>
</reference>
<evidence type="ECO:0000256" key="5">
    <source>
        <dbReference type="ARBA" id="ARBA00022989"/>
    </source>
</evidence>
<sequence length="133" mass="14488">MNLRSKNRVNPEFNMSSMTDIIFLLLIFFMLTSNFVTPSGLPVNLPTSKASEIVMQKISVTITKDLQYSINEQTTTLEALPAQLEEALAGTEQGEGVVVLHVDKSVPVEHFVKVAGIANNLKAKVSIASLPSE</sequence>
<keyword evidence="3" id="KW-1003">Cell membrane</keyword>
<name>A0ABP8F8Q7_9BACT</name>
<keyword evidence="7" id="KW-0653">Protein transport</keyword>
<comment type="subcellular location">
    <subcellularLocation>
        <location evidence="1">Cell membrane</location>
        <topology evidence="1">Single-pass membrane protein</topology>
    </subcellularLocation>
    <subcellularLocation>
        <location evidence="7">Cell membrane</location>
        <topology evidence="7">Single-pass type II membrane protein</topology>
    </subcellularLocation>
</comment>
<gene>
    <name evidence="8" type="ORF">GCM10023183_05580</name>
</gene>
<proteinExistence type="inferred from homology"/>